<feature type="compositionally biased region" description="Basic and acidic residues" evidence="4">
    <location>
        <begin position="22"/>
        <end position="35"/>
    </location>
</feature>
<feature type="domain" description="DUF4005" evidence="5">
    <location>
        <begin position="330"/>
        <end position="410"/>
    </location>
</feature>
<dbReference type="Proteomes" id="UP001152561">
    <property type="component" value="Unassembled WGS sequence"/>
</dbReference>
<dbReference type="PANTHER" id="PTHR32295:SF182">
    <property type="entry name" value="DUF4005 DOMAIN-CONTAINING PROTEIN"/>
    <property type="match status" value="1"/>
</dbReference>
<comment type="similarity">
    <text evidence="2">Belongs to the IQD family.</text>
</comment>
<evidence type="ECO:0000313" key="6">
    <source>
        <dbReference type="EMBL" id="KAJ8558110.1"/>
    </source>
</evidence>
<dbReference type="CDD" id="cd23767">
    <property type="entry name" value="IQCD"/>
    <property type="match status" value="1"/>
</dbReference>
<dbReference type="OrthoDB" id="1915057at2759"/>
<dbReference type="AlphaFoldDB" id="A0A9Q1ME95"/>
<dbReference type="Gene3D" id="1.20.5.190">
    <property type="match status" value="1"/>
</dbReference>
<feature type="region of interest" description="Disordered" evidence="4">
    <location>
        <begin position="19"/>
        <end position="76"/>
    </location>
</feature>
<evidence type="ECO:0000256" key="2">
    <source>
        <dbReference type="ARBA" id="ARBA00024341"/>
    </source>
</evidence>
<reference evidence="7" key="1">
    <citation type="journal article" date="2023" name="Proc. Natl. Acad. Sci. U.S.A.">
        <title>Genomic and structural basis for evolution of tropane alkaloid biosynthesis.</title>
        <authorList>
            <person name="Wanga Y.-J."/>
            <person name="Taina T."/>
            <person name="Yua J.-Y."/>
            <person name="Lia J."/>
            <person name="Xua B."/>
            <person name="Chenc J."/>
            <person name="D'Auriad J.C."/>
            <person name="Huanga J.-P."/>
            <person name="Huanga S.-X."/>
        </authorList>
    </citation>
    <scope>NUCLEOTIDE SEQUENCE [LARGE SCALE GENOMIC DNA]</scope>
    <source>
        <strain evidence="7">cv. KIB-2019</strain>
    </source>
</reference>
<dbReference type="Pfam" id="PF13178">
    <property type="entry name" value="DUF4005"/>
    <property type="match status" value="1"/>
</dbReference>
<feature type="compositionally biased region" description="Polar residues" evidence="4">
    <location>
        <begin position="402"/>
        <end position="413"/>
    </location>
</feature>
<name>A0A9Q1ME95_9SOLA</name>
<dbReference type="PANTHER" id="PTHR32295">
    <property type="entry name" value="IQ-DOMAIN 5-RELATED"/>
    <property type="match status" value="1"/>
</dbReference>
<dbReference type="PROSITE" id="PS50096">
    <property type="entry name" value="IQ"/>
    <property type="match status" value="2"/>
</dbReference>
<feature type="compositionally biased region" description="Polar residues" evidence="4">
    <location>
        <begin position="377"/>
        <end position="390"/>
    </location>
</feature>
<evidence type="ECO:0000256" key="4">
    <source>
        <dbReference type="SAM" id="MobiDB-lite"/>
    </source>
</evidence>
<dbReference type="Pfam" id="PF00612">
    <property type="entry name" value="IQ"/>
    <property type="match status" value="2"/>
</dbReference>
<accession>A0A9Q1ME95</accession>
<gene>
    <name evidence="6" type="ORF">K7X08_004876</name>
</gene>
<evidence type="ECO:0000313" key="7">
    <source>
        <dbReference type="Proteomes" id="UP001152561"/>
    </source>
</evidence>
<dbReference type="InterPro" id="IPR000048">
    <property type="entry name" value="IQ_motif_EF-hand-BS"/>
</dbReference>
<evidence type="ECO:0000256" key="3">
    <source>
        <dbReference type="ARBA" id="ARBA00024378"/>
    </source>
</evidence>
<sequence length="443" mass="50428">MGKKGSGNWFSTVKKVFFNKPSSKDSPADKKKEILDNQWQHEAPEVVSIEQFPAGSSSDLTNNRESKDESSSSLAEDRNHDIDVIVATASAAEVAIAPAAYVAPKVFRLARYSSQSKEERAATLIQSYYRGYLAKRALRALRGLVRLQALVRGHNVRKQAQVTMRCMQALVRVQSRIRARRLQLVQEKLQSKLEEVRLRSNKEDQYKHNSLFKKLEIEGRDNRNQSLEKIMEITRRKQHAEMKRERALAYAHQQQQKWLHSDPHGEGGDEEFFSNEHENPERGWNWLERWMSSQHSQYSRHIVPRESSYVTLSITDDISEKIVELDLVTPLCSEDVNLAHHNVSPAKRSPFLSWQNHVPSYMAPTQSAKAKVRSPSPIKSRSPQGPQWNATIKKGAARRWSYDSSARSPNPKTSAKWMATCSPESSTDDQASPMGSPADIIKE</sequence>
<feature type="compositionally biased region" description="Basic and acidic residues" evidence="4">
    <location>
        <begin position="62"/>
        <end position="76"/>
    </location>
</feature>
<comment type="caution">
    <text evidence="6">The sequence shown here is derived from an EMBL/GenBank/DDBJ whole genome shotgun (WGS) entry which is preliminary data.</text>
</comment>
<proteinExistence type="inferred from homology"/>
<keyword evidence="1" id="KW-0112">Calmodulin-binding</keyword>
<comment type="subunit">
    <text evidence="3">Binds to multiple calmodulin (CaM) in the presence of Ca(2+) and CaM-like proteins.</text>
</comment>
<organism evidence="6 7">
    <name type="scientific">Anisodus acutangulus</name>
    <dbReference type="NCBI Taxonomy" id="402998"/>
    <lineage>
        <taxon>Eukaryota</taxon>
        <taxon>Viridiplantae</taxon>
        <taxon>Streptophyta</taxon>
        <taxon>Embryophyta</taxon>
        <taxon>Tracheophyta</taxon>
        <taxon>Spermatophyta</taxon>
        <taxon>Magnoliopsida</taxon>
        <taxon>eudicotyledons</taxon>
        <taxon>Gunneridae</taxon>
        <taxon>Pentapetalae</taxon>
        <taxon>asterids</taxon>
        <taxon>lamiids</taxon>
        <taxon>Solanales</taxon>
        <taxon>Solanaceae</taxon>
        <taxon>Solanoideae</taxon>
        <taxon>Hyoscyameae</taxon>
        <taxon>Anisodus</taxon>
    </lineage>
</organism>
<evidence type="ECO:0000256" key="1">
    <source>
        <dbReference type="ARBA" id="ARBA00022860"/>
    </source>
</evidence>
<feature type="region of interest" description="Disordered" evidence="4">
    <location>
        <begin position="365"/>
        <end position="443"/>
    </location>
</feature>
<dbReference type="InterPro" id="IPR025064">
    <property type="entry name" value="DUF4005"/>
</dbReference>
<keyword evidence="7" id="KW-1185">Reference proteome</keyword>
<evidence type="ECO:0000259" key="5">
    <source>
        <dbReference type="Pfam" id="PF13178"/>
    </source>
</evidence>
<protein>
    <recommendedName>
        <fullName evidence="5">DUF4005 domain-containing protein</fullName>
    </recommendedName>
</protein>
<dbReference type="GO" id="GO:0005516">
    <property type="term" value="F:calmodulin binding"/>
    <property type="evidence" value="ECO:0007669"/>
    <property type="project" value="UniProtKB-KW"/>
</dbReference>
<dbReference type="SMART" id="SM00015">
    <property type="entry name" value="IQ"/>
    <property type="match status" value="2"/>
</dbReference>
<dbReference type="EMBL" id="JAJAGQ010000007">
    <property type="protein sequence ID" value="KAJ8558110.1"/>
    <property type="molecule type" value="Genomic_DNA"/>
</dbReference>